<proteinExistence type="predicted"/>
<dbReference type="AlphaFoldDB" id="A0A413FCF3"/>
<dbReference type="RefSeq" id="WP_007713028.1">
    <property type="nucleotide sequence ID" value="NZ_BAABXR010000001.1"/>
</dbReference>
<keyword evidence="1" id="KW-0472">Membrane</keyword>
<dbReference type="EMBL" id="QSBM01000013">
    <property type="protein sequence ID" value="RGX27290.1"/>
    <property type="molecule type" value="Genomic_DNA"/>
</dbReference>
<gene>
    <name evidence="2" type="ORF">DWV29_16630</name>
</gene>
<organism evidence="2 3">
    <name type="scientific">Enterocloster asparagiformis</name>
    <dbReference type="NCBI Taxonomy" id="333367"/>
    <lineage>
        <taxon>Bacteria</taxon>
        <taxon>Bacillati</taxon>
        <taxon>Bacillota</taxon>
        <taxon>Clostridia</taxon>
        <taxon>Lachnospirales</taxon>
        <taxon>Lachnospiraceae</taxon>
        <taxon>Enterocloster</taxon>
    </lineage>
</organism>
<protein>
    <submittedName>
        <fullName evidence="2">Uncharacterized protein</fullName>
    </submittedName>
</protein>
<sequence>MEFLLNFLLNYITLSVAGIAFVLILAVLIRKRKTLASKDKGLLIVLLAVLAIYFGFILIVTITSGSIHPAGGPTPIKP</sequence>
<keyword evidence="1" id="KW-1133">Transmembrane helix</keyword>
<dbReference type="Proteomes" id="UP000283880">
    <property type="component" value="Unassembled WGS sequence"/>
</dbReference>
<evidence type="ECO:0000313" key="2">
    <source>
        <dbReference type="EMBL" id="RGX27290.1"/>
    </source>
</evidence>
<feature type="transmembrane region" description="Helical" evidence="1">
    <location>
        <begin position="41"/>
        <end position="62"/>
    </location>
</feature>
<name>A0A413FCF3_9FIRM</name>
<evidence type="ECO:0000256" key="1">
    <source>
        <dbReference type="SAM" id="Phobius"/>
    </source>
</evidence>
<accession>A0A413FCF3</accession>
<feature type="transmembrane region" description="Helical" evidence="1">
    <location>
        <begin position="6"/>
        <end position="29"/>
    </location>
</feature>
<reference evidence="2 3" key="1">
    <citation type="submission" date="2018-08" db="EMBL/GenBank/DDBJ databases">
        <title>A genome reference for cultivated species of the human gut microbiota.</title>
        <authorList>
            <person name="Zou Y."/>
            <person name="Xue W."/>
            <person name="Luo G."/>
        </authorList>
    </citation>
    <scope>NUCLEOTIDE SEQUENCE [LARGE SCALE GENOMIC DNA]</scope>
    <source>
        <strain evidence="2 3">AF04-15</strain>
    </source>
</reference>
<comment type="caution">
    <text evidence="2">The sequence shown here is derived from an EMBL/GenBank/DDBJ whole genome shotgun (WGS) entry which is preliminary data.</text>
</comment>
<evidence type="ECO:0000313" key="3">
    <source>
        <dbReference type="Proteomes" id="UP000283880"/>
    </source>
</evidence>
<keyword evidence="1" id="KW-0812">Transmembrane</keyword>
<dbReference type="OrthoDB" id="2087387at2"/>